<feature type="transmembrane region" description="Helical" evidence="8">
    <location>
        <begin position="261"/>
        <end position="278"/>
    </location>
</feature>
<comment type="caution">
    <text evidence="9">The sequence shown here is derived from an EMBL/GenBank/DDBJ whole genome shotgun (WGS) entry which is preliminary data.</text>
</comment>
<feature type="transmembrane region" description="Helical" evidence="8">
    <location>
        <begin position="59"/>
        <end position="81"/>
    </location>
</feature>
<keyword evidence="5 8" id="KW-0812">Transmembrane</keyword>
<comment type="similarity">
    <text evidence="2">Belongs to the autoinducer-2 exporter (AI-2E) (TC 2.A.86) family.</text>
</comment>
<dbReference type="Pfam" id="PF01594">
    <property type="entry name" value="AI-2E_transport"/>
    <property type="match status" value="1"/>
</dbReference>
<evidence type="ECO:0000313" key="9">
    <source>
        <dbReference type="EMBL" id="RDV14055.1"/>
    </source>
</evidence>
<evidence type="ECO:0000256" key="1">
    <source>
        <dbReference type="ARBA" id="ARBA00004651"/>
    </source>
</evidence>
<dbReference type="RefSeq" id="WP_115566566.1">
    <property type="nucleotide sequence ID" value="NZ_QRGR01000018.1"/>
</dbReference>
<evidence type="ECO:0000256" key="8">
    <source>
        <dbReference type="SAM" id="Phobius"/>
    </source>
</evidence>
<name>A0A3D8L9H2_9BACT</name>
<dbReference type="GO" id="GO:0005886">
    <property type="term" value="C:plasma membrane"/>
    <property type="evidence" value="ECO:0007669"/>
    <property type="project" value="UniProtKB-SubCell"/>
</dbReference>
<evidence type="ECO:0000256" key="7">
    <source>
        <dbReference type="ARBA" id="ARBA00023136"/>
    </source>
</evidence>
<dbReference type="EMBL" id="QRGR01000018">
    <property type="protein sequence ID" value="RDV14055.1"/>
    <property type="molecule type" value="Genomic_DNA"/>
</dbReference>
<organism evidence="9 10">
    <name type="scientific">Pontibacter diazotrophicus</name>
    <dbReference type="NCBI Taxonomy" id="1400979"/>
    <lineage>
        <taxon>Bacteria</taxon>
        <taxon>Pseudomonadati</taxon>
        <taxon>Bacteroidota</taxon>
        <taxon>Cytophagia</taxon>
        <taxon>Cytophagales</taxon>
        <taxon>Hymenobacteraceae</taxon>
        <taxon>Pontibacter</taxon>
    </lineage>
</organism>
<feature type="transmembrane region" description="Helical" evidence="8">
    <location>
        <begin position="298"/>
        <end position="324"/>
    </location>
</feature>
<dbReference type="AlphaFoldDB" id="A0A3D8L9H2"/>
<evidence type="ECO:0000256" key="6">
    <source>
        <dbReference type="ARBA" id="ARBA00022989"/>
    </source>
</evidence>
<evidence type="ECO:0000256" key="4">
    <source>
        <dbReference type="ARBA" id="ARBA00022475"/>
    </source>
</evidence>
<keyword evidence="6 8" id="KW-1133">Transmembrane helix</keyword>
<accession>A0A3D8L9H2</accession>
<proteinExistence type="inferred from homology"/>
<dbReference type="InterPro" id="IPR002549">
    <property type="entry name" value="AI-2E-like"/>
</dbReference>
<keyword evidence="10" id="KW-1185">Reference proteome</keyword>
<dbReference type="PANTHER" id="PTHR21716">
    <property type="entry name" value="TRANSMEMBRANE PROTEIN"/>
    <property type="match status" value="1"/>
</dbReference>
<evidence type="ECO:0000256" key="3">
    <source>
        <dbReference type="ARBA" id="ARBA00022448"/>
    </source>
</evidence>
<dbReference type="PANTHER" id="PTHR21716:SF53">
    <property type="entry name" value="PERMEASE PERM-RELATED"/>
    <property type="match status" value="1"/>
</dbReference>
<evidence type="ECO:0000313" key="10">
    <source>
        <dbReference type="Proteomes" id="UP000256708"/>
    </source>
</evidence>
<keyword evidence="7 8" id="KW-0472">Membrane</keyword>
<feature type="transmembrane region" description="Helical" evidence="8">
    <location>
        <begin position="7"/>
        <end position="24"/>
    </location>
</feature>
<dbReference type="Proteomes" id="UP000256708">
    <property type="component" value="Unassembled WGS sequence"/>
</dbReference>
<feature type="transmembrane region" description="Helical" evidence="8">
    <location>
        <begin position="199"/>
        <end position="221"/>
    </location>
</feature>
<feature type="transmembrane region" description="Helical" evidence="8">
    <location>
        <begin position="227"/>
        <end position="254"/>
    </location>
</feature>
<feature type="transmembrane region" description="Helical" evidence="8">
    <location>
        <begin position="30"/>
        <end position="47"/>
    </location>
</feature>
<feature type="transmembrane region" description="Helical" evidence="8">
    <location>
        <begin position="142"/>
        <end position="166"/>
    </location>
</feature>
<keyword evidence="3" id="KW-0813">Transport</keyword>
<keyword evidence="4" id="KW-1003">Cell membrane</keyword>
<dbReference type="OrthoDB" id="9793390at2"/>
<sequence>MDRHFSLRQFNQVLLALLLFFGILYLARDFMVPVAIGGLFAMLLAPACRKLEQWGIPRIVAAIICVLAVVVLLVLLLIVLIDQLTALAYDLPRLDYKLTELLDEAHRYIKETFDVSREKQNEYIQQSFRSTLQYAGVYLRSLFLFASSLVVSFIIVMSYTLLFLLYRGRLKSFISRLTANYDANAREIVSKITTVASSYISGVFLVVLILTAINTAGLMVIGIDHALLFGLVAGLLNIIPYLGSLVGSLIPVLFALLTKDSLWTPLVVAIFFLVVQQIESYILTPNITGAKVKLNPMATLMVLLLGSAIWGIVGMILFVPYLGIAKVIFDNINRLRPFGFVLGKDEEEEHS</sequence>
<reference evidence="10" key="1">
    <citation type="submission" date="2018-08" db="EMBL/GenBank/DDBJ databases">
        <authorList>
            <person name="Liu Z.-W."/>
            <person name="Du Z.-J."/>
        </authorList>
    </citation>
    <scope>NUCLEOTIDE SEQUENCE [LARGE SCALE GENOMIC DNA]</scope>
    <source>
        <strain evidence="10">H4X</strain>
    </source>
</reference>
<protein>
    <submittedName>
        <fullName evidence="9">AI-2E family transporter</fullName>
    </submittedName>
</protein>
<evidence type="ECO:0000256" key="2">
    <source>
        <dbReference type="ARBA" id="ARBA00009773"/>
    </source>
</evidence>
<comment type="subcellular location">
    <subcellularLocation>
        <location evidence="1">Cell membrane</location>
        <topology evidence="1">Multi-pass membrane protein</topology>
    </subcellularLocation>
</comment>
<dbReference type="GO" id="GO:0055085">
    <property type="term" value="P:transmembrane transport"/>
    <property type="evidence" value="ECO:0007669"/>
    <property type="project" value="TreeGrafter"/>
</dbReference>
<gene>
    <name evidence="9" type="ORF">DXT99_15900</name>
</gene>
<evidence type="ECO:0000256" key="5">
    <source>
        <dbReference type="ARBA" id="ARBA00022692"/>
    </source>
</evidence>